<name>A0A0A9HXX4_ARUDO</name>
<dbReference type="AlphaFoldDB" id="A0A0A9HXX4"/>
<protein>
    <submittedName>
        <fullName evidence="2">Uncharacterized protein</fullName>
    </submittedName>
</protein>
<proteinExistence type="predicted"/>
<accession>A0A0A9HXX4</accession>
<feature type="region of interest" description="Disordered" evidence="1">
    <location>
        <begin position="46"/>
        <end position="69"/>
    </location>
</feature>
<reference evidence="2" key="1">
    <citation type="submission" date="2014-09" db="EMBL/GenBank/DDBJ databases">
        <authorList>
            <person name="Magalhaes I.L.F."/>
            <person name="Oliveira U."/>
            <person name="Santos F.R."/>
            <person name="Vidigal T.H.D.A."/>
            <person name="Brescovit A.D."/>
            <person name="Santos A.J."/>
        </authorList>
    </citation>
    <scope>NUCLEOTIDE SEQUENCE</scope>
    <source>
        <tissue evidence="2">Shoot tissue taken approximately 20 cm above the soil surface</tissue>
    </source>
</reference>
<evidence type="ECO:0000313" key="2">
    <source>
        <dbReference type="EMBL" id="JAE37778.1"/>
    </source>
</evidence>
<evidence type="ECO:0000256" key="1">
    <source>
        <dbReference type="SAM" id="MobiDB-lite"/>
    </source>
</evidence>
<organism evidence="2">
    <name type="scientific">Arundo donax</name>
    <name type="common">Giant reed</name>
    <name type="synonym">Donax arundinaceus</name>
    <dbReference type="NCBI Taxonomy" id="35708"/>
    <lineage>
        <taxon>Eukaryota</taxon>
        <taxon>Viridiplantae</taxon>
        <taxon>Streptophyta</taxon>
        <taxon>Embryophyta</taxon>
        <taxon>Tracheophyta</taxon>
        <taxon>Spermatophyta</taxon>
        <taxon>Magnoliopsida</taxon>
        <taxon>Liliopsida</taxon>
        <taxon>Poales</taxon>
        <taxon>Poaceae</taxon>
        <taxon>PACMAD clade</taxon>
        <taxon>Arundinoideae</taxon>
        <taxon>Arundineae</taxon>
        <taxon>Arundo</taxon>
    </lineage>
</organism>
<sequence length="69" mass="7595">MASSFCSSRSYKNSYSSGICGWSCLFIGPQPQEFLHLQPCHAITQGDPNQISPGMVKGHSRDGSDRKKF</sequence>
<reference evidence="2" key="2">
    <citation type="journal article" date="2015" name="Data Brief">
        <title>Shoot transcriptome of the giant reed, Arundo donax.</title>
        <authorList>
            <person name="Barrero R.A."/>
            <person name="Guerrero F.D."/>
            <person name="Moolhuijzen P."/>
            <person name="Goolsby J.A."/>
            <person name="Tidwell J."/>
            <person name="Bellgard S.E."/>
            <person name="Bellgard M.I."/>
        </authorList>
    </citation>
    <scope>NUCLEOTIDE SEQUENCE</scope>
    <source>
        <tissue evidence="2">Shoot tissue taken approximately 20 cm above the soil surface</tissue>
    </source>
</reference>
<dbReference type="EMBL" id="GBRH01160118">
    <property type="protein sequence ID" value="JAE37778.1"/>
    <property type="molecule type" value="Transcribed_RNA"/>
</dbReference>
<feature type="compositionally biased region" description="Basic and acidic residues" evidence="1">
    <location>
        <begin position="59"/>
        <end position="69"/>
    </location>
</feature>